<evidence type="ECO:0000313" key="1">
    <source>
        <dbReference type="EMBL" id="KAK2609175.1"/>
    </source>
</evidence>
<comment type="caution">
    <text evidence="1">The sequence shown here is derived from an EMBL/GenBank/DDBJ whole genome shotgun (WGS) entry which is preliminary data.</text>
</comment>
<gene>
    <name evidence="1" type="ORF">QQS21_002257</name>
</gene>
<keyword evidence="2" id="KW-1185">Reference proteome</keyword>
<evidence type="ECO:0000313" key="2">
    <source>
        <dbReference type="Proteomes" id="UP001251528"/>
    </source>
</evidence>
<dbReference type="EMBL" id="JASWJB010000026">
    <property type="protein sequence ID" value="KAK2609175.1"/>
    <property type="molecule type" value="Genomic_DNA"/>
</dbReference>
<dbReference type="AlphaFoldDB" id="A0AAJ0CYB5"/>
<protein>
    <submittedName>
        <fullName evidence="1">Uncharacterized protein</fullName>
    </submittedName>
</protein>
<sequence length="556" mass="61631">MSSLQKSTLKLHLTPQCDDSGDIVSILGNLAIGGLYGGLRGGRQHILHEPVFLASKKLTSQNDPRDLHKDDILAFENGDGPVDFQVRPVGDTELGVFAERQIAGDVSIQFRAHHVRQHANENDGSGLIANSGGLVGIGRFIPRPFVSTDYDISIVWELSHLPNSTRAITSLGEGNTFTQGTAATLQKCVFMVGKVKSYPENPAHGPLAGFCATYWLSELPPNLNALKDFSNAMFPHLSKFFNDTGGSYRAFLRKTHRGMQSVTGQASGLIDCDDNTEEASGRELVRLLNKAMVASWAQLDPEDDGTENDWFLEGLSGLYTIYLPFRFQLQTPDYFRETLNANLAAYFTNPLIRTPLDQYNPCDPNIWHVESILPRRSCIYMIRMDCFTRRASVNRKAGVERPIDEIVADICKRRRNGEKVQAKDWLKYIGDWIGHDEAAQHLAEMKAGKVLDLDDMRTAFGGSLDATEMPIMQMGFDKMSLQKGIVSGVVEKSAAHVAGLRDGDCIAWHSRVNDCEADCTKNFTIMVSRGGQDVLVGYLPRGDKMVKAWQSVKKRA</sequence>
<reference evidence="1" key="1">
    <citation type="submission" date="2023-06" db="EMBL/GenBank/DDBJ databases">
        <title>Conoideocrella luteorostrata (Hypocreales: Clavicipitaceae), a potential biocontrol fungus for elongate hemlock scale in United States Christmas tree production areas.</title>
        <authorList>
            <person name="Barrett H."/>
            <person name="Lovett B."/>
            <person name="Macias A.M."/>
            <person name="Stajich J.E."/>
            <person name="Kasson M.T."/>
        </authorList>
    </citation>
    <scope>NUCLEOTIDE SEQUENCE</scope>
    <source>
        <strain evidence="1">ARSEF 14590</strain>
    </source>
</reference>
<accession>A0AAJ0CYB5</accession>
<proteinExistence type="predicted"/>
<name>A0AAJ0CYB5_9HYPO</name>
<organism evidence="1 2">
    <name type="scientific">Conoideocrella luteorostrata</name>
    <dbReference type="NCBI Taxonomy" id="1105319"/>
    <lineage>
        <taxon>Eukaryota</taxon>
        <taxon>Fungi</taxon>
        <taxon>Dikarya</taxon>
        <taxon>Ascomycota</taxon>
        <taxon>Pezizomycotina</taxon>
        <taxon>Sordariomycetes</taxon>
        <taxon>Hypocreomycetidae</taxon>
        <taxon>Hypocreales</taxon>
        <taxon>Clavicipitaceae</taxon>
        <taxon>Conoideocrella</taxon>
    </lineage>
</organism>
<dbReference type="Proteomes" id="UP001251528">
    <property type="component" value="Unassembled WGS sequence"/>
</dbReference>